<feature type="region of interest" description="Disordered" evidence="1">
    <location>
        <begin position="10"/>
        <end position="73"/>
    </location>
</feature>
<feature type="compositionally biased region" description="Low complexity" evidence="1">
    <location>
        <begin position="13"/>
        <end position="24"/>
    </location>
</feature>
<protein>
    <submittedName>
        <fullName evidence="2">Uncharacterized protein</fullName>
    </submittedName>
</protein>
<comment type="caution">
    <text evidence="2">The sequence shown here is derived from an EMBL/GenBank/DDBJ whole genome shotgun (WGS) entry which is preliminary data.</text>
</comment>
<sequence length="241" mass="25000">MFGSIVKGLMSLGSSETETSGEAARSTEDVLEHQGGQPEASERSEAFGAAPQGSDMGGWGMWMPPKVDQQTHDAAAGTDVANKRPGAAAKVKRELLSRWLGRGKPRGTAARGNARGTMTPRFGTAPPGRMGPQRGSLYRSRHGSVPFLPSGGFVPGGPMGGSGHGVPGAPFGRLPAAGPRLPVAGPINRRYLPLQGSHLHEPLVRPLPGPPRRAPVMGAALGAARPRMPVGPLGIRSNRQL</sequence>
<evidence type="ECO:0000313" key="2">
    <source>
        <dbReference type="EMBL" id="MDQ0188587.1"/>
    </source>
</evidence>
<evidence type="ECO:0000313" key="3">
    <source>
        <dbReference type="Proteomes" id="UP001232973"/>
    </source>
</evidence>
<dbReference type="EMBL" id="JAUSTP010000001">
    <property type="protein sequence ID" value="MDQ0188587.1"/>
    <property type="molecule type" value="Genomic_DNA"/>
</dbReference>
<proteinExistence type="predicted"/>
<organism evidence="2 3">
    <name type="scientific">Alicyclobacillus cycloheptanicus</name>
    <dbReference type="NCBI Taxonomy" id="1457"/>
    <lineage>
        <taxon>Bacteria</taxon>
        <taxon>Bacillati</taxon>
        <taxon>Bacillota</taxon>
        <taxon>Bacilli</taxon>
        <taxon>Bacillales</taxon>
        <taxon>Alicyclobacillaceae</taxon>
        <taxon>Alicyclobacillus</taxon>
    </lineage>
</organism>
<dbReference type="Proteomes" id="UP001232973">
    <property type="component" value="Unassembled WGS sequence"/>
</dbReference>
<feature type="region of interest" description="Disordered" evidence="1">
    <location>
        <begin position="103"/>
        <end position="132"/>
    </location>
</feature>
<accession>A0ABT9XE77</accession>
<keyword evidence="3" id="KW-1185">Reference proteome</keyword>
<dbReference type="RefSeq" id="WP_274455984.1">
    <property type="nucleotide sequence ID" value="NZ_CP067097.1"/>
</dbReference>
<evidence type="ECO:0000256" key="1">
    <source>
        <dbReference type="SAM" id="MobiDB-lite"/>
    </source>
</evidence>
<gene>
    <name evidence="2" type="ORF">J2S03_000391</name>
</gene>
<name>A0ABT9XE77_9BACL</name>
<reference evidence="2 3" key="1">
    <citation type="submission" date="2023-07" db="EMBL/GenBank/DDBJ databases">
        <title>Genomic Encyclopedia of Type Strains, Phase IV (KMG-IV): sequencing the most valuable type-strain genomes for metagenomic binning, comparative biology and taxonomic classification.</title>
        <authorList>
            <person name="Goeker M."/>
        </authorList>
    </citation>
    <scope>NUCLEOTIDE SEQUENCE [LARGE SCALE GENOMIC DNA]</scope>
    <source>
        <strain evidence="2 3">DSM 4006</strain>
    </source>
</reference>